<sequence>MKEFTVEKEDWEKEKKNHDNKVYNLKVDQVVYSQEGFELAVTQRHRVRLATANDYNSRRETNV</sequence>
<name>A0A2Z6NUU0_TRISU</name>
<evidence type="ECO:0000313" key="1">
    <source>
        <dbReference type="EMBL" id="GAU47286.1"/>
    </source>
</evidence>
<dbReference type="Proteomes" id="UP000242715">
    <property type="component" value="Unassembled WGS sequence"/>
</dbReference>
<protein>
    <submittedName>
        <fullName evidence="1">Uncharacterized protein</fullName>
    </submittedName>
</protein>
<evidence type="ECO:0000313" key="2">
    <source>
        <dbReference type="Proteomes" id="UP000242715"/>
    </source>
</evidence>
<dbReference type="AlphaFoldDB" id="A0A2Z6NUU0"/>
<reference evidence="2" key="1">
    <citation type="journal article" date="2017" name="Front. Plant Sci.">
        <title>Climate Clever Clovers: New Paradigm to Reduce the Environmental Footprint of Ruminants by Breeding Low Methanogenic Forages Utilizing Haplotype Variation.</title>
        <authorList>
            <person name="Kaur P."/>
            <person name="Appels R."/>
            <person name="Bayer P.E."/>
            <person name="Keeble-Gagnere G."/>
            <person name="Wang J."/>
            <person name="Hirakawa H."/>
            <person name="Shirasawa K."/>
            <person name="Vercoe P."/>
            <person name="Stefanova K."/>
            <person name="Durmic Z."/>
            <person name="Nichols P."/>
            <person name="Revell C."/>
            <person name="Isobe S.N."/>
            <person name="Edwards D."/>
            <person name="Erskine W."/>
        </authorList>
    </citation>
    <scope>NUCLEOTIDE SEQUENCE [LARGE SCALE GENOMIC DNA]</scope>
    <source>
        <strain evidence="2">cv. Daliak</strain>
    </source>
</reference>
<dbReference type="EMBL" id="DF974299">
    <property type="protein sequence ID" value="GAU47286.1"/>
    <property type="molecule type" value="Genomic_DNA"/>
</dbReference>
<organism evidence="1 2">
    <name type="scientific">Trifolium subterraneum</name>
    <name type="common">Subterranean clover</name>
    <dbReference type="NCBI Taxonomy" id="3900"/>
    <lineage>
        <taxon>Eukaryota</taxon>
        <taxon>Viridiplantae</taxon>
        <taxon>Streptophyta</taxon>
        <taxon>Embryophyta</taxon>
        <taxon>Tracheophyta</taxon>
        <taxon>Spermatophyta</taxon>
        <taxon>Magnoliopsida</taxon>
        <taxon>eudicotyledons</taxon>
        <taxon>Gunneridae</taxon>
        <taxon>Pentapetalae</taxon>
        <taxon>rosids</taxon>
        <taxon>fabids</taxon>
        <taxon>Fabales</taxon>
        <taxon>Fabaceae</taxon>
        <taxon>Papilionoideae</taxon>
        <taxon>50 kb inversion clade</taxon>
        <taxon>NPAAA clade</taxon>
        <taxon>Hologalegina</taxon>
        <taxon>IRL clade</taxon>
        <taxon>Trifolieae</taxon>
        <taxon>Trifolium</taxon>
    </lineage>
</organism>
<proteinExistence type="predicted"/>
<gene>
    <name evidence="1" type="ORF">TSUD_94750</name>
</gene>
<keyword evidence="2" id="KW-1185">Reference proteome</keyword>
<accession>A0A2Z6NUU0</accession>